<keyword evidence="8" id="KW-0472">Membrane</keyword>
<reference evidence="9" key="1">
    <citation type="submission" date="2025-08" db="UniProtKB">
        <authorList>
            <consortium name="Ensembl"/>
        </authorList>
    </citation>
    <scope>IDENTIFICATION</scope>
</reference>
<dbReference type="InterPro" id="IPR051483">
    <property type="entry name" value="MAP7_domain-containing"/>
</dbReference>
<dbReference type="OMA" id="PPRACEV"/>
<dbReference type="GO" id="GO:0015630">
    <property type="term" value="C:microtubule cytoskeleton"/>
    <property type="evidence" value="ECO:0007669"/>
    <property type="project" value="InterPro"/>
</dbReference>
<organism evidence="9 10">
    <name type="scientific">Neolamprologus brichardi</name>
    <name type="common">Fairy cichlid</name>
    <name type="synonym">Lamprologus brichardi</name>
    <dbReference type="NCBI Taxonomy" id="32507"/>
    <lineage>
        <taxon>Eukaryota</taxon>
        <taxon>Metazoa</taxon>
        <taxon>Chordata</taxon>
        <taxon>Craniata</taxon>
        <taxon>Vertebrata</taxon>
        <taxon>Euteleostomi</taxon>
        <taxon>Actinopterygii</taxon>
        <taxon>Neopterygii</taxon>
        <taxon>Teleostei</taxon>
        <taxon>Neoteleostei</taxon>
        <taxon>Acanthomorphata</taxon>
        <taxon>Ovalentaria</taxon>
        <taxon>Cichlomorphae</taxon>
        <taxon>Cichliformes</taxon>
        <taxon>Cichlidae</taxon>
        <taxon>African cichlids</taxon>
        <taxon>Pseudocrenilabrinae</taxon>
        <taxon>Lamprologini</taxon>
        <taxon>Neolamprologus</taxon>
    </lineage>
</organism>
<accession>A0A3Q4GCU7</accession>
<keyword evidence="3" id="KW-0963">Cytoplasm</keyword>
<evidence type="ECO:0000313" key="9">
    <source>
        <dbReference type="Ensembl" id="ENSNBRP00000006391.1"/>
    </source>
</evidence>
<keyword evidence="8" id="KW-1133">Transmembrane helix</keyword>
<name>A0A3Q4GCU7_NEOBR</name>
<dbReference type="PANTHER" id="PTHR15073">
    <property type="entry name" value="MICROTUBULE-ASSOCIATED PROTEIN"/>
    <property type="match status" value="1"/>
</dbReference>
<feature type="region of interest" description="Disordered" evidence="7">
    <location>
        <begin position="288"/>
        <end position="359"/>
    </location>
</feature>
<protein>
    <recommendedName>
        <fullName evidence="11">MAP7 domain containing 2b</fullName>
    </recommendedName>
</protein>
<feature type="compositionally biased region" description="Low complexity" evidence="7">
    <location>
        <begin position="321"/>
        <end position="332"/>
    </location>
</feature>
<dbReference type="GO" id="GO:0000226">
    <property type="term" value="P:microtubule cytoskeleton organization"/>
    <property type="evidence" value="ECO:0007669"/>
    <property type="project" value="InterPro"/>
</dbReference>
<evidence type="ECO:0000256" key="6">
    <source>
        <dbReference type="SAM" id="Coils"/>
    </source>
</evidence>
<dbReference type="STRING" id="32507.ENSNBRP00000006391"/>
<feature type="transmembrane region" description="Helical" evidence="8">
    <location>
        <begin position="375"/>
        <end position="396"/>
    </location>
</feature>
<dbReference type="Bgee" id="ENSNBRG00000005017">
    <property type="expression patterns" value="Expressed in camera-type eye and 2 other cell types or tissues"/>
</dbReference>
<feature type="transmembrane region" description="Helical" evidence="8">
    <location>
        <begin position="29"/>
        <end position="57"/>
    </location>
</feature>
<proteinExistence type="inferred from homology"/>
<feature type="compositionally biased region" description="Basic and acidic residues" evidence="7">
    <location>
        <begin position="333"/>
        <end position="356"/>
    </location>
</feature>
<keyword evidence="4 6" id="KW-0175">Coiled coil</keyword>
<keyword evidence="10" id="KW-1185">Reference proteome</keyword>
<keyword evidence="8" id="KW-0812">Transmembrane</keyword>
<comment type="subcellular location">
    <subcellularLocation>
        <location evidence="1">Cytoplasm</location>
        <location evidence="1">Cytoskeleton</location>
    </subcellularLocation>
</comment>
<feature type="coiled-coil region" evidence="6">
    <location>
        <begin position="105"/>
        <end position="140"/>
    </location>
</feature>
<evidence type="ECO:0000256" key="2">
    <source>
        <dbReference type="ARBA" id="ARBA00007525"/>
    </source>
</evidence>
<dbReference type="GeneTree" id="ENSGT00950000182941"/>
<comment type="similarity">
    <text evidence="2">Belongs to the MAP7 family.</text>
</comment>
<keyword evidence="5" id="KW-0206">Cytoskeleton</keyword>
<dbReference type="InterPro" id="IPR008604">
    <property type="entry name" value="MAP7_fam"/>
</dbReference>
<sequence>MNGHASPSHLPANVSSNHGGKPSKLQLLFLFYFFSFIATALFLLSNIFPLSVLEGYLRTDDRMRLAKERREERERSLAAREQLIREKERRARLQYERTVEERWRRLEEQRQKEDLRRAAVEEKRRQQLEEERRLEALMKRSLERSLQLEQRTKRCSRGYHQGAGKNSLGFFFLRTKKHGIILWDERLRRERRTASPGCGSPVRRSESPASFTKHLASPPTPSKAIFWMETRKKVDSISSFFSPLHSVLVHMEESYSTFVYVIEAAPCTGKVAAGTSNAEEASRLLAERRRQARAQKELEEKKREQQEEEGRLPEERKQLAQEQQRQEPVNQQVKERGRREADAHLKQEEEKRKKEQQEEELQAQMDREVSGLYKVLVCYYWGGLCVYVIYIIWSYFSPASKEELISIPEFSPVNEIQSGMSNTRALEELMDLTGSVTYAKLSSESSIGDCNKNLIEGVVSPVSDSKLLGVAPPSSNKLSIK</sequence>
<evidence type="ECO:0000256" key="4">
    <source>
        <dbReference type="ARBA" id="ARBA00023054"/>
    </source>
</evidence>
<evidence type="ECO:0000256" key="1">
    <source>
        <dbReference type="ARBA" id="ARBA00004245"/>
    </source>
</evidence>
<evidence type="ECO:0000256" key="5">
    <source>
        <dbReference type="ARBA" id="ARBA00023212"/>
    </source>
</evidence>
<evidence type="ECO:0000313" key="10">
    <source>
        <dbReference type="Proteomes" id="UP000261580"/>
    </source>
</evidence>
<evidence type="ECO:0008006" key="11">
    <source>
        <dbReference type="Google" id="ProtNLM"/>
    </source>
</evidence>
<dbReference type="AlphaFoldDB" id="A0A3Q4GCU7"/>
<evidence type="ECO:0000256" key="8">
    <source>
        <dbReference type="SAM" id="Phobius"/>
    </source>
</evidence>
<evidence type="ECO:0000256" key="3">
    <source>
        <dbReference type="ARBA" id="ARBA00022490"/>
    </source>
</evidence>
<feature type="compositionally biased region" description="Basic and acidic residues" evidence="7">
    <location>
        <begin position="288"/>
        <end position="319"/>
    </location>
</feature>
<dbReference type="Ensembl" id="ENSNBRT00000006583.1">
    <property type="protein sequence ID" value="ENSNBRP00000006391.1"/>
    <property type="gene ID" value="ENSNBRG00000005017.1"/>
</dbReference>
<evidence type="ECO:0000256" key="7">
    <source>
        <dbReference type="SAM" id="MobiDB-lite"/>
    </source>
</evidence>
<dbReference type="Pfam" id="PF05672">
    <property type="entry name" value="MAP7"/>
    <property type="match status" value="1"/>
</dbReference>
<reference evidence="9" key="2">
    <citation type="submission" date="2025-09" db="UniProtKB">
        <authorList>
            <consortium name="Ensembl"/>
        </authorList>
    </citation>
    <scope>IDENTIFICATION</scope>
</reference>
<dbReference type="PANTHER" id="PTHR15073:SF3">
    <property type="entry name" value="MAP7 DOMAIN-CONTAINING PROTEIN 2"/>
    <property type="match status" value="1"/>
</dbReference>
<dbReference type="Proteomes" id="UP000261580">
    <property type="component" value="Unassembled WGS sequence"/>
</dbReference>
<feature type="region of interest" description="Disordered" evidence="7">
    <location>
        <begin position="193"/>
        <end position="218"/>
    </location>
</feature>